<dbReference type="Proteomes" id="UP000807769">
    <property type="component" value="Unassembled WGS sequence"/>
</dbReference>
<accession>A0A9P7JEV1</accession>
<dbReference type="GeneID" id="64636180"/>
<sequence length="233" mass="25788">MSFNNDASPTDTAISPTETETGLDFGPPTDGHVVAIAVTVGVVGVFLFVLITWLLLRLRRGPADEVDAAPSPRMRRIFTSDNTRPSTESKFSFMRKPMRVAHQQDDGSWDFSDPDPTQLYVPPAPKCQLSPLCAPPRSNRSSIYKGELSPTDMDLEAPPPAYCVDGTMWSMCTPPTEQSAPSHCLLVLLGYSYLHLTVVPIFVTFDTLIFLYFELSFVRCTQNLVAQLNMAHD</sequence>
<reference evidence="3" key="1">
    <citation type="journal article" date="2020" name="New Phytol.">
        <title>Comparative genomics reveals dynamic genome evolution in host specialist ectomycorrhizal fungi.</title>
        <authorList>
            <person name="Lofgren L.A."/>
            <person name="Nguyen N.H."/>
            <person name="Vilgalys R."/>
            <person name="Ruytinx J."/>
            <person name="Liao H.L."/>
            <person name="Branco S."/>
            <person name="Kuo A."/>
            <person name="LaButti K."/>
            <person name="Lipzen A."/>
            <person name="Andreopoulos W."/>
            <person name="Pangilinan J."/>
            <person name="Riley R."/>
            <person name="Hundley H."/>
            <person name="Na H."/>
            <person name="Barry K."/>
            <person name="Grigoriev I.V."/>
            <person name="Stajich J.E."/>
            <person name="Kennedy P.G."/>
        </authorList>
    </citation>
    <scope>NUCLEOTIDE SEQUENCE</scope>
    <source>
        <strain evidence="3">MN1</strain>
    </source>
</reference>
<dbReference type="AlphaFoldDB" id="A0A9P7JEV1"/>
<evidence type="ECO:0000256" key="2">
    <source>
        <dbReference type="SAM" id="Phobius"/>
    </source>
</evidence>
<dbReference type="EMBL" id="JABBWG010000012">
    <property type="protein sequence ID" value="KAG1818156.1"/>
    <property type="molecule type" value="Genomic_DNA"/>
</dbReference>
<protein>
    <submittedName>
        <fullName evidence="3">Uncharacterized protein</fullName>
    </submittedName>
</protein>
<feature type="transmembrane region" description="Helical" evidence="2">
    <location>
        <begin position="193"/>
        <end position="213"/>
    </location>
</feature>
<keyword evidence="2" id="KW-0472">Membrane</keyword>
<keyword evidence="2" id="KW-1133">Transmembrane helix</keyword>
<evidence type="ECO:0000313" key="3">
    <source>
        <dbReference type="EMBL" id="KAG1818156.1"/>
    </source>
</evidence>
<evidence type="ECO:0000313" key="4">
    <source>
        <dbReference type="Proteomes" id="UP000807769"/>
    </source>
</evidence>
<keyword evidence="4" id="KW-1185">Reference proteome</keyword>
<dbReference type="OrthoDB" id="2663513at2759"/>
<gene>
    <name evidence="3" type="ORF">BJ212DRAFT_1576585</name>
</gene>
<name>A0A9P7JEV1_9AGAM</name>
<organism evidence="3 4">
    <name type="scientific">Suillus subaureus</name>
    <dbReference type="NCBI Taxonomy" id="48587"/>
    <lineage>
        <taxon>Eukaryota</taxon>
        <taxon>Fungi</taxon>
        <taxon>Dikarya</taxon>
        <taxon>Basidiomycota</taxon>
        <taxon>Agaricomycotina</taxon>
        <taxon>Agaricomycetes</taxon>
        <taxon>Agaricomycetidae</taxon>
        <taxon>Boletales</taxon>
        <taxon>Suillineae</taxon>
        <taxon>Suillaceae</taxon>
        <taxon>Suillus</taxon>
    </lineage>
</organism>
<feature type="transmembrane region" description="Helical" evidence="2">
    <location>
        <begin position="33"/>
        <end position="56"/>
    </location>
</feature>
<comment type="caution">
    <text evidence="3">The sequence shown here is derived from an EMBL/GenBank/DDBJ whole genome shotgun (WGS) entry which is preliminary data.</text>
</comment>
<dbReference type="RefSeq" id="XP_041194216.1">
    <property type="nucleotide sequence ID" value="XM_041342164.1"/>
</dbReference>
<feature type="compositionally biased region" description="Polar residues" evidence="1">
    <location>
        <begin position="1"/>
        <end position="20"/>
    </location>
</feature>
<feature type="region of interest" description="Disordered" evidence="1">
    <location>
        <begin position="1"/>
        <end position="25"/>
    </location>
</feature>
<evidence type="ECO:0000256" key="1">
    <source>
        <dbReference type="SAM" id="MobiDB-lite"/>
    </source>
</evidence>
<proteinExistence type="predicted"/>
<keyword evidence="2" id="KW-0812">Transmembrane</keyword>